<dbReference type="GO" id="GO:0080043">
    <property type="term" value="F:quercetin 3-O-glucosyltransferase activity"/>
    <property type="evidence" value="ECO:0007669"/>
    <property type="project" value="TreeGrafter"/>
</dbReference>
<proteinExistence type="inferred from homology"/>
<keyword evidence="7" id="KW-1185">Reference proteome</keyword>
<sequence>MTKISNKKPHVAVLAFPFGTHAAPLLHLVRKLASLDDLVIFSFFSTAKSNASIFGHVRVADNNIRVYDIEDGVPEGYVFTGKHQEDIELFIKATPTNFKKGFEVAVEESGGRSINCILSDAFLWEVADVAEEMGVSWVPFWTAGASSISTHFYTDLIRKKVEAGGQNGYNKEEEPLDFIPGMSSLCIRDLQEGIVKGNLDSLFSRLLLQMGKMVPRATAVVLNSFEELDPLILDDLKEKFQQCLTVGPLNLTSPSAPDTGDNSCIKWLDDQKPASVAYISFGTVMAPPPHELTALAQGLEASGVPFLWSIKDKLKVHLPDGFLARTKESGMVVPWVPQSQVLGHKSVGVFMTHGGWNSVLESITGGVPMICRPFFGDQRLNAGFVSSVWEIGIRATDGTLTKDGVTGDLDRMLSRKEGHFMREKVEALNEQANQAVSTEGSSTRNFNVLLELVTKI</sequence>
<accession>A0A7J7N758</accession>
<evidence type="ECO:0000256" key="1">
    <source>
        <dbReference type="ARBA" id="ARBA00009995"/>
    </source>
</evidence>
<comment type="caution">
    <text evidence="6">The sequence shown here is derived from an EMBL/GenBank/DDBJ whole genome shotgun (WGS) entry which is preliminary data.</text>
</comment>
<dbReference type="Gene3D" id="3.40.50.2000">
    <property type="entry name" value="Glycogen Phosphorylase B"/>
    <property type="match status" value="2"/>
</dbReference>
<dbReference type="SUPFAM" id="SSF53756">
    <property type="entry name" value="UDP-Glycosyltransferase/glycogen phosphorylase"/>
    <property type="match status" value="1"/>
</dbReference>
<keyword evidence="3 4" id="KW-0808">Transferase</keyword>
<dbReference type="Proteomes" id="UP000541444">
    <property type="component" value="Unassembled WGS sequence"/>
</dbReference>
<dbReference type="PANTHER" id="PTHR11926">
    <property type="entry name" value="GLUCOSYL/GLUCURONOSYL TRANSFERASES"/>
    <property type="match status" value="1"/>
</dbReference>
<dbReference type="CDD" id="cd03784">
    <property type="entry name" value="GT1_Gtf-like"/>
    <property type="match status" value="1"/>
</dbReference>
<dbReference type="Pfam" id="PF00201">
    <property type="entry name" value="UDPGT"/>
    <property type="match status" value="1"/>
</dbReference>
<dbReference type="InterPro" id="IPR002213">
    <property type="entry name" value="UDP_glucos_trans"/>
</dbReference>
<evidence type="ECO:0000256" key="3">
    <source>
        <dbReference type="ARBA" id="ARBA00022679"/>
    </source>
</evidence>
<dbReference type="FunFam" id="3.40.50.2000:FF:000091">
    <property type="entry name" value="Glycosyltransferase"/>
    <property type="match status" value="1"/>
</dbReference>
<protein>
    <recommendedName>
        <fullName evidence="5">Glycosyltransferase</fullName>
        <ecNumber evidence="5">2.4.1.-</ecNumber>
    </recommendedName>
</protein>
<evidence type="ECO:0000256" key="5">
    <source>
        <dbReference type="RuleBase" id="RU362057"/>
    </source>
</evidence>
<organism evidence="6 7">
    <name type="scientific">Kingdonia uniflora</name>
    <dbReference type="NCBI Taxonomy" id="39325"/>
    <lineage>
        <taxon>Eukaryota</taxon>
        <taxon>Viridiplantae</taxon>
        <taxon>Streptophyta</taxon>
        <taxon>Embryophyta</taxon>
        <taxon>Tracheophyta</taxon>
        <taxon>Spermatophyta</taxon>
        <taxon>Magnoliopsida</taxon>
        <taxon>Ranunculales</taxon>
        <taxon>Circaeasteraceae</taxon>
        <taxon>Kingdonia</taxon>
    </lineage>
</organism>
<gene>
    <name evidence="6" type="ORF">GIB67_021009</name>
</gene>
<keyword evidence="2 4" id="KW-0328">Glycosyltransferase</keyword>
<dbReference type="AlphaFoldDB" id="A0A7J7N758"/>
<dbReference type="PROSITE" id="PS00375">
    <property type="entry name" value="UDPGT"/>
    <property type="match status" value="1"/>
</dbReference>
<dbReference type="PANTHER" id="PTHR11926:SF774">
    <property type="entry name" value="UDP-GLYCOSYLTRANSFERASE 85A1-RELATED"/>
    <property type="match status" value="1"/>
</dbReference>
<comment type="similarity">
    <text evidence="1 4">Belongs to the UDP-glycosyltransferase family.</text>
</comment>
<dbReference type="OrthoDB" id="5835829at2759"/>
<reference evidence="6 7" key="1">
    <citation type="journal article" date="2020" name="IScience">
        <title>Genome Sequencing of the Endangered Kingdonia uniflora (Circaeasteraceae, Ranunculales) Reveals Potential Mechanisms of Evolutionary Specialization.</title>
        <authorList>
            <person name="Sun Y."/>
            <person name="Deng T."/>
            <person name="Zhang A."/>
            <person name="Moore M.J."/>
            <person name="Landis J.B."/>
            <person name="Lin N."/>
            <person name="Zhang H."/>
            <person name="Zhang X."/>
            <person name="Huang J."/>
            <person name="Zhang X."/>
            <person name="Sun H."/>
            <person name="Wang H."/>
        </authorList>
    </citation>
    <scope>NUCLEOTIDE SEQUENCE [LARGE SCALE GENOMIC DNA]</scope>
    <source>
        <strain evidence="6">TB1705</strain>
        <tissue evidence="6">Leaf</tissue>
    </source>
</reference>
<evidence type="ECO:0000256" key="4">
    <source>
        <dbReference type="RuleBase" id="RU003718"/>
    </source>
</evidence>
<dbReference type="InterPro" id="IPR035595">
    <property type="entry name" value="UDP_glycos_trans_CS"/>
</dbReference>
<evidence type="ECO:0000256" key="2">
    <source>
        <dbReference type="ARBA" id="ARBA00022676"/>
    </source>
</evidence>
<evidence type="ECO:0000313" key="7">
    <source>
        <dbReference type="Proteomes" id="UP000541444"/>
    </source>
</evidence>
<evidence type="ECO:0000313" key="6">
    <source>
        <dbReference type="EMBL" id="KAF6162860.1"/>
    </source>
</evidence>
<dbReference type="EMBL" id="JACGCM010001009">
    <property type="protein sequence ID" value="KAF6162860.1"/>
    <property type="molecule type" value="Genomic_DNA"/>
</dbReference>
<dbReference type="EC" id="2.4.1.-" evidence="5"/>
<dbReference type="GO" id="GO:0080044">
    <property type="term" value="F:quercetin 7-O-glucosyltransferase activity"/>
    <property type="evidence" value="ECO:0007669"/>
    <property type="project" value="TreeGrafter"/>
</dbReference>
<dbReference type="FunFam" id="3.40.50.2000:FF:000129">
    <property type="entry name" value="Glycosyltransferase"/>
    <property type="match status" value="1"/>
</dbReference>
<name>A0A7J7N758_9MAGN</name>